<sequence>MPFGRNAETRNINLFKFPMKIIQITDTHLMPRGTTLHKLNPCERLDACIDNIIEHHSDAEFCVITGDLTDRGDIKAYHDFRDIIQRLPMPCHPLMGNHDHRQVFCEVFPNVPRDENGFVQHVLETPAGRFLMLDTVEHGANWGSYCDKRGKWLSNQLSSSGNVPLYLFMHHPPFEIGIPVLDNINLRKDSQRIHQI</sequence>
<keyword evidence="1" id="KW-0479">Metal-binding</keyword>
<dbReference type="AlphaFoldDB" id="A0A383C258"/>
<dbReference type="Gene3D" id="3.60.21.10">
    <property type="match status" value="1"/>
</dbReference>
<proteinExistence type="inferred from homology"/>
<keyword evidence="2" id="KW-0378">Hydrolase</keyword>
<accession>A0A383C258</accession>
<dbReference type="EMBL" id="UINC01205193">
    <property type="protein sequence ID" value="SVE26252.1"/>
    <property type="molecule type" value="Genomic_DNA"/>
</dbReference>
<gene>
    <name evidence="6" type="ORF">METZ01_LOCUS479106</name>
</gene>
<feature type="domain" description="Calcineurin-like phosphoesterase" evidence="5">
    <location>
        <begin position="19"/>
        <end position="174"/>
    </location>
</feature>
<dbReference type="PANTHER" id="PTHR42988">
    <property type="entry name" value="PHOSPHOHYDROLASE"/>
    <property type="match status" value="1"/>
</dbReference>
<dbReference type="GO" id="GO:0046872">
    <property type="term" value="F:metal ion binding"/>
    <property type="evidence" value="ECO:0007669"/>
    <property type="project" value="UniProtKB-KW"/>
</dbReference>
<evidence type="ECO:0000259" key="5">
    <source>
        <dbReference type="Pfam" id="PF00149"/>
    </source>
</evidence>
<dbReference type="GO" id="GO:0016787">
    <property type="term" value="F:hydrolase activity"/>
    <property type="evidence" value="ECO:0007669"/>
    <property type="project" value="UniProtKB-KW"/>
</dbReference>
<comment type="similarity">
    <text evidence="4">Belongs to the cyclic nucleotide phosphodiesterase class-III family.</text>
</comment>
<feature type="non-terminal residue" evidence="6">
    <location>
        <position position="196"/>
    </location>
</feature>
<dbReference type="Pfam" id="PF00149">
    <property type="entry name" value="Metallophos"/>
    <property type="match status" value="1"/>
</dbReference>
<evidence type="ECO:0000256" key="2">
    <source>
        <dbReference type="ARBA" id="ARBA00022801"/>
    </source>
</evidence>
<evidence type="ECO:0000256" key="4">
    <source>
        <dbReference type="ARBA" id="ARBA00025742"/>
    </source>
</evidence>
<reference evidence="6" key="1">
    <citation type="submission" date="2018-05" db="EMBL/GenBank/DDBJ databases">
        <authorList>
            <person name="Lanie J.A."/>
            <person name="Ng W.-L."/>
            <person name="Kazmierczak K.M."/>
            <person name="Andrzejewski T.M."/>
            <person name="Davidsen T.M."/>
            <person name="Wayne K.J."/>
            <person name="Tettelin H."/>
            <person name="Glass J.I."/>
            <person name="Rusch D."/>
            <person name="Podicherti R."/>
            <person name="Tsui H.-C.T."/>
            <person name="Winkler M.E."/>
        </authorList>
    </citation>
    <scope>NUCLEOTIDE SEQUENCE</scope>
</reference>
<dbReference type="PANTHER" id="PTHR42988:SF2">
    <property type="entry name" value="CYCLIC NUCLEOTIDE PHOSPHODIESTERASE CBUA0032-RELATED"/>
    <property type="match status" value="1"/>
</dbReference>
<dbReference type="SUPFAM" id="SSF56300">
    <property type="entry name" value="Metallo-dependent phosphatases"/>
    <property type="match status" value="1"/>
</dbReference>
<organism evidence="6">
    <name type="scientific">marine metagenome</name>
    <dbReference type="NCBI Taxonomy" id="408172"/>
    <lineage>
        <taxon>unclassified sequences</taxon>
        <taxon>metagenomes</taxon>
        <taxon>ecological metagenomes</taxon>
    </lineage>
</organism>
<dbReference type="InterPro" id="IPR029052">
    <property type="entry name" value="Metallo-depent_PP-like"/>
</dbReference>
<name>A0A383C258_9ZZZZ</name>
<evidence type="ECO:0000256" key="3">
    <source>
        <dbReference type="ARBA" id="ARBA00023004"/>
    </source>
</evidence>
<evidence type="ECO:0000313" key="6">
    <source>
        <dbReference type="EMBL" id="SVE26252.1"/>
    </source>
</evidence>
<protein>
    <recommendedName>
        <fullName evidence="5">Calcineurin-like phosphoesterase domain-containing protein</fullName>
    </recommendedName>
</protein>
<keyword evidence="3" id="KW-0408">Iron</keyword>
<dbReference type="InterPro" id="IPR050884">
    <property type="entry name" value="CNP_phosphodiesterase-III"/>
</dbReference>
<dbReference type="InterPro" id="IPR004843">
    <property type="entry name" value="Calcineurin-like_PHP"/>
</dbReference>
<evidence type="ECO:0000256" key="1">
    <source>
        <dbReference type="ARBA" id="ARBA00022723"/>
    </source>
</evidence>